<evidence type="ECO:0000256" key="1">
    <source>
        <dbReference type="ARBA" id="ARBA00004651"/>
    </source>
</evidence>
<dbReference type="InterPro" id="IPR025383">
    <property type="entry name" value="MrpA_C/MbhD"/>
</dbReference>
<evidence type="ECO:0000256" key="6">
    <source>
        <dbReference type="ARBA" id="ARBA00023136"/>
    </source>
</evidence>
<keyword evidence="4 7" id="KW-0812">Transmembrane</keyword>
<feature type="transmembrane region" description="Helical" evidence="7">
    <location>
        <begin position="75"/>
        <end position="93"/>
    </location>
</feature>
<evidence type="ECO:0000259" key="9">
    <source>
        <dbReference type="Pfam" id="PF20501"/>
    </source>
</evidence>
<dbReference type="InterPro" id="IPR046806">
    <property type="entry name" value="MrpA_C/MbhE"/>
</dbReference>
<evidence type="ECO:0000313" key="10">
    <source>
        <dbReference type="EMBL" id="ALO14909.1"/>
    </source>
</evidence>
<keyword evidence="5 7" id="KW-1133">Transmembrane helix</keyword>
<proteinExistence type="predicted"/>
<dbReference type="STRING" id="1307839.L21SP5_01255"/>
<dbReference type="Pfam" id="PF13244">
    <property type="entry name" value="MbhD"/>
    <property type="match status" value="1"/>
</dbReference>
<dbReference type="InterPro" id="IPR050616">
    <property type="entry name" value="CPA3_Na-H_Antiporter_A"/>
</dbReference>
<evidence type="ECO:0000256" key="5">
    <source>
        <dbReference type="ARBA" id="ARBA00022989"/>
    </source>
</evidence>
<dbReference type="Gene3D" id="1.20.120.1200">
    <property type="entry name" value="NADH-ubiquinone/plastoquinone oxidoreductase chain 6, subunit NuoJ"/>
    <property type="match status" value="1"/>
</dbReference>
<evidence type="ECO:0000256" key="3">
    <source>
        <dbReference type="ARBA" id="ARBA00022475"/>
    </source>
</evidence>
<feature type="transmembrane region" description="Helical" evidence="7">
    <location>
        <begin position="12"/>
        <end position="35"/>
    </location>
</feature>
<dbReference type="InterPro" id="IPR042106">
    <property type="entry name" value="Nuo/plastoQ_OxRdtase_6_NuoJ"/>
</dbReference>
<keyword evidence="6 7" id="KW-0472">Membrane</keyword>
<feature type="transmembrane region" description="Helical" evidence="7">
    <location>
        <begin position="41"/>
        <end position="63"/>
    </location>
</feature>
<dbReference type="Pfam" id="PF20501">
    <property type="entry name" value="MbhE"/>
    <property type="match status" value="1"/>
</dbReference>
<feature type="domain" description="MrpA C-terminal/MbhD" evidence="8">
    <location>
        <begin position="1"/>
        <end position="59"/>
    </location>
</feature>
<dbReference type="GO" id="GO:0005886">
    <property type="term" value="C:plasma membrane"/>
    <property type="evidence" value="ECO:0007669"/>
    <property type="project" value="UniProtKB-SubCell"/>
</dbReference>
<keyword evidence="3" id="KW-1003">Cell membrane</keyword>
<protein>
    <submittedName>
        <fullName evidence="10">Multiple resistance and pH homeostasis protein A</fullName>
    </submittedName>
</protein>
<dbReference type="PANTHER" id="PTHR43373:SF1">
    <property type="entry name" value="NA(+)_H(+) ANTIPORTER SUBUNIT A"/>
    <property type="match status" value="1"/>
</dbReference>
<accession>A0A0S2HXY2</accession>
<evidence type="ECO:0000259" key="8">
    <source>
        <dbReference type="Pfam" id="PF13244"/>
    </source>
</evidence>
<sequence>MIIGAIYALHANDLLSALMAAGIVGYSLVICFLLLKAPDLAIVQIVVETITLIYMVAIVLNSSRKELDKGKRRNAFLNISIAVLVAFALVYYFQLAIVNLDVLGEHAPRMAKAYMDGAAEKTGSANLVTGVLFDFRGYDTLGEATILFTAAVGVLTILRIKGRKEKA</sequence>
<name>A0A0S2HXY2_9BACT</name>
<gene>
    <name evidence="10" type="primary">mrpA_1</name>
    <name evidence="10" type="ORF">L21SP5_01255</name>
</gene>
<evidence type="ECO:0000256" key="2">
    <source>
        <dbReference type="ARBA" id="ARBA00022448"/>
    </source>
</evidence>
<evidence type="ECO:0000313" key="11">
    <source>
        <dbReference type="Proteomes" id="UP000064893"/>
    </source>
</evidence>
<organism evidence="10 11">
    <name type="scientific">Salinivirga cyanobacteriivorans</name>
    <dbReference type="NCBI Taxonomy" id="1307839"/>
    <lineage>
        <taxon>Bacteria</taxon>
        <taxon>Pseudomonadati</taxon>
        <taxon>Bacteroidota</taxon>
        <taxon>Bacteroidia</taxon>
        <taxon>Bacteroidales</taxon>
        <taxon>Salinivirgaceae</taxon>
        <taxon>Salinivirga</taxon>
    </lineage>
</organism>
<feature type="domain" description="MrpA C-terminal/MbhE" evidence="9">
    <location>
        <begin position="88"/>
        <end position="159"/>
    </location>
</feature>
<dbReference type="AlphaFoldDB" id="A0A0S2HXY2"/>
<reference evidence="10 11" key="1">
    <citation type="submission" date="2015-11" db="EMBL/GenBank/DDBJ databases">
        <title>Description and complete genome sequence of a novel strain predominating in hypersaline microbial mats and representing a new family of the Bacteriodetes phylum.</title>
        <authorList>
            <person name="Spring S."/>
            <person name="Bunk B."/>
            <person name="Sproer C."/>
            <person name="Klenk H.-P."/>
        </authorList>
    </citation>
    <scope>NUCLEOTIDE SEQUENCE [LARGE SCALE GENOMIC DNA]</scope>
    <source>
        <strain evidence="10 11">L21-Spi-D4</strain>
    </source>
</reference>
<dbReference type="KEGG" id="blq:L21SP5_01255"/>
<dbReference type="Proteomes" id="UP000064893">
    <property type="component" value="Chromosome"/>
</dbReference>
<evidence type="ECO:0000256" key="7">
    <source>
        <dbReference type="SAM" id="Phobius"/>
    </source>
</evidence>
<dbReference type="PANTHER" id="PTHR43373">
    <property type="entry name" value="NA(+)/H(+) ANTIPORTER SUBUNIT"/>
    <property type="match status" value="1"/>
</dbReference>
<keyword evidence="2" id="KW-0813">Transport</keyword>
<keyword evidence="11" id="KW-1185">Reference proteome</keyword>
<evidence type="ECO:0000256" key="4">
    <source>
        <dbReference type="ARBA" id="ARBA00022692"/>
    </source>
</evidence>
<comment type="subcellular location">
    <subcellularLocation>
        <location evidence="1">Cell membrane</location>
        <topology evidence="1">Multi-pass membrane protein</topology>
    </subcellularLocation>
</comment>
<feature type="transmembrane region" description="Helical" evidence="7">
    <location>
        <begin position="141"/>
        <end position="160"/>
    </location>
</feature>
<dbReference type="EMBL" id="CP013118">
    <property type="protein sequence ID" value="ALO14909.1"/>
    <property type="molecule type" value="Genomic_DNA"/>
</dbReference>